<gene>
    <name evidence="2" type="ORF">HU200_046343</name>
</gene>
<dbReference type="Proteomes" id="UP000636709">
    <property type="component" value="Unassembled WGS sequence"/>
</dbReference>
<dbReference type="AlphaFoldDB" id="A0A835EB95"/>
<sequence>MLVNVLGRLPPSSLAASRCVHKHWCSLIDAGRLRADLLPLRLDGFFVNPTDLESRTCFFAPASAMRRITGRSLEFSDALKEFFYMDIRDHCNGLILLADMVVNPATRQCSSL</sequence>
<dbReference type="PANTHER" id="PTHR34591">
    <property type="entry name" value="OS03G0653100 PROTEIN-RELATED"/>
    <property type="match status" value="1"/>
</dbReference>
<dbReference type="OrthoDB" id="689710at2759"/>
<protein>
    <recommendedName>
        <fullName evidence="1">F-box domain-containing protein</fullName>
    </recommendedName>
</protein>
<evidence type="ECO:0000313" key="3">
    <source>
        <dbReference type="Proteomes" id="UP000636709"/>
    </source>
</evidence>
<comment type="caution">
    <text evidence="2">The sequence shown here is derived from an EMBL/GenBank/DDBJ whole genome shotgun (WGS) entry which is preliminary data.</text>
</comment>
<feature type="domain" description="F-box" evidence="1">
    <location>
        <begin position="2"/>
        <end position="29"/>
    </location>
</feature>
<dbReference type="SUPFAM" id="SSF81383">
    <property type="entry name" value="F-box domain"/>
    <property type="match status" value="1"/>
</dbReference>
<evidence type="ECO:0000313" key="2">
    <source>
        <dbReference type="EMBL" id="KAF8677986.1"/>
    </source>
</evidence>
<keyword evidence="3" id="KW-1185">Reference proteome</keyword>
<name>A0A835EB95_9POAL</name>
<dbReference type="PANTHER" id="PTHR34591:SF23">
    <property type="entry name" value="F-BOX DOMAIN-CONTAINING PROTEIN"/>
    <property type="match status" value="1"/>
</dbReference>
<organism evidence="2 3">
    <name type="scientific">Digitaria exilis</name>
    <dbReference type="NCBI Taxonomy" id="1010633"/>
    <lineage>
        <taxon>Eukaryota</taxon>
        <taxon>Viridiplantae</taxon>
        <taxon>Streptophyta</taxon>
        <taxon>Embryophyta</taxon>
        <taxon>Tracheophyta</taxon>
        <taxon>Spermatophyta</taxon>
        <taxon>Magnoliopsida</taxon>
        <taxon>Liliopsida</taxon>
        <taxon>Poales</taxon>
        <taxon>Poaceae</taxon>
        <taxon>PACMAD clade</taxon>
        <taxon>Panicoideae</taxon>
        <taxon>Panicodae</taxon>
        <taxon>Paniceae</taxon>
        <taxon>Anthephorinae</taxon>
        <taxon>Digitaria</taxon>
    </lineage>
</organism>
<reference evidence="2" key="1">
    <citation type="submission" date="2020-07" db="EMBL/GenBank/DDBJ databases">
        <title>Genome sequence and genetic diversity analysis of an under-domesticated orphan crop, white fonio (Digitaria exilis).</title>
        <authorList>
            <person name="Bennetzen J.L."/>
            <person name="Chen S."/>
            <person name="Ma X."/>
            <person name="Wang X."/>
            <person name="Yssel A.E.J."/>
            <person name="Chaluvadi S.R."/>
            <person name="Johnson M."/>
            <person name="Gangashetty P."/>
            <person name="Hamidou F."/>
            <person name="Sanogo M.D."/>
            <person name="Zwaenepoel A."/>
            <person name="Wallace J."/>
            <person name="Van De Peer Y."/>
            <person name="Van Deynze A."/>
        </authorList>
    </citation>
    <scope>NUCLEOTIDE SEQUENCE</scope>
    <source>
        <tissue evidence="2">Leaves</tissue>
    </source>
</reference>
<dbReference type="Pfam" id="PF00646">
    <property type="entry name" value="F-box"/>
    <property type="match status" value="1"/>
</dbReference>
<evidence type="ECO:0000259" key="1">
    <source>
        <dbReference type="Pfam" id="PF00646"/>
    </source>
</evidence>
<dbReference type="EMBL" id="JACEFO010002137">
    <property type="protein sequence ID" value="KAF8677986.1"/>
    <property type="molecule type" value="Genomic_DNA"/>
</dbReference>
<accession>A0A835EB95</accession>
<dbReference type="InterPro" id="IPR036047">
    <property type="entry name" value="F-box-like_dom_sf"/>
</dbReference>
<proteinExistence type="predicted"/>
<dbReference type="InterPro" id="IPR001810">
    <property type="entry name" value="F-box_dom"/>
</dbReference>